<keyword evidence="2" id="KW-0479">Metal-binding</keyword>
<accession>A0A286FZ59</accession>
<feature type="binding site" evidence="2">
    <location>
        <position position="109"/>
    </location>
    <ligand>
        <name>Cu cation</name>
        <dbReference type="ChEBI" id="CHEBI:23378"/>
    </ligand>
</feature>
<gene>
    <name evidence="4" type="ORF">SAMN06269250_2475</name>
</gene>
<name>A0A286FZ59_9BACT</name>
<dbReference type="PANTHER" id="PTHR12151:SF25">
    <property type="entry name" value="LINALOOL DEHYDRATASE_ISOMERASE DOMAIN-CONTAINING PROTEIN"/>
    <property type="match status" value="1"/>
</dbReference>
<evidence type="ECO:0000313" key="4">
    <source>
        <dbReference type="EMBL" id="SOD88054.1"/>
    </source>
</evidence>
<evidence type="ECO:0000313" key="5">
    <source>
        <dbReference type="Proteomes" id="UP000219452"/>
    </source>
</evidence>
<reference evidence="5" key="1">
    <citation type="submission" date="2017-09" db="EMBL/GenBank/DDBJ databases">
        <authorList>
            <person name="Varghese N."/>
            <person name="Submissions S."/>
        </authorList>
    </citation>
    <scope>NUCLEOTIDE SEQUENCE [LARGE SCALE GENOMIC DNA]</scope>
    <source>
        <strain evidence="5">DSM 29961</strain>
    </source>
</reference>
<organism evidence="4 5">
    <name type="scientific">Spirosoma fluviale</name>
    <dbReference type="NCBI Taxonomy" id="1597977"/>
    <lineage>
        <taxon>Bacteria</taxon>
        <taxon>Pseudomonadati</taxon>
        <taxon>Bacteroidota</taxon>
        <taxon>Cytophagia</taxon>
        <taxon>Cytophagales</taxon>
        <taxon>Cytophagaceae</taxon>
        <taxon>Spirosoma</taxon>
    </lineage>
</organism>
<dbReference type="SUPFAM" id="SSF52833">
    <property type="entry name" value="Thioredoxin-like"/>
    <property type="match status" value="1"/>
</dbReference>
<evidence type="ECO:0000256" key="2">
    <source>
        <dbReference type="PIRSR" id="PIRSR603782-1"/>
    </source>
</evidence>
<dbReference type="Proteomes" id="UP000219452">
    <property type="component" value="Unassembled WGS sequence"/>
</dbReference>
<sequence>MDSPGLKTASMSGIRSLFRISLLVIWVVSLVACHKQESTDDTQTPSSDDVPYYNTPDFTPVWLTNSSDVEKQITHRIANFRFRDQTNTIITQQAITNKIHVATFFFTSCPTICPKMTSLLRAVQDTFRHEPAVTLLSFSVTPWLDSVPRLRKYATEKGVIADKWHLLTGSRNDIYSLARRSYFAEEAIGFTKDSTEFLHTEHIILVDRNRRIRGVYNGTLPLDIDKLITDIKLLLQEI</sequence>
<proteinExistence type="inferred from homology"/>
<dbReference type="CDD" id="cd02968">
    <property type="entry name" value="SCO"/>
    <property type="match status" value="1"/>
</dbReference>
<dbReference type="EMBL" id="OCNH01000002">
    <property type="protein sequence ID" value="SOD88054.1"/>
    <property type="molecule type" value="Genomic_DNA"/>
</dbReference>
<keyword evidence="3" id="KW-1015">Disulfide bond</keyword>
<feature type="binding site" evidence="2">
    <location>
        <position position="113"/>
    </location>
    <ligand>
        <name>Cu cation</name>
        <dbReference type="ChEBI" id="CHEBI:23378"/>
    </ligand>
</feature>
<keyword evidence="2" id="KW-0186">Copper</keyword>
<feature type="binding site" evidence="2">
    <location>
        <position position="199"/>
    </location>
    <ligand>
        <name>Cu cation</name>
        <dbReference type="ChEBI" id="CHEBI:23378"/>
    </ligand>
</feature>
<protein>
    <submittedName>
        <fullName evidence="4">Protein SCO1/2</fullName>
    </submittedName>
</protein>
<dbReference type="Gene3D" id="3.40.30.10">
    <property type="entry name" value="Glutaredoxin"/>
    <property type="match status" value="1"/>
</dbReference>
<dbReference type="AlphaFoldDB" id="A0A286FZ59"/>
<comment type="similarity">
    <text evidence="1">Belongs to the SCO1/2 family.</text>
</comment>
<keyword evidence="5" id="KW-1185">Reference proteome</keyword>
<dbReference type="PROSITE" id="PS51257">
    <property type="entry name" value="PROKAR_LIPOPROTEIN"/>
    <property type="match status" value="1"/>
</dbReference>
<dbReference type="PANTHER" id="PTHR12151">
    <property type="entry name" value="ELECTRON TRANSPORT PROTIN SCO1/SENC FAMILY MEMBER"/>
    <property type="match status" value="1"/>
</dbReference>
<dbReference type="Pfam" id="PF02630">
    <property type="entry name" value="SCO1-SenC"/>
    <property type="match status" value="1"/>
</dbReference>
<evidence type="ECO:0000256" key="1">
    <source>
        <dbReference type="ARBA" id="ARBA00010996"/>
    </source>
</evidence>
<evidence type="ECO:0000256" key="3">
    <source>
        <dbReference type="PIRSR" id="PIRSR603782-2"/>
    </source>
</evidence>
<dbReference type="InterPro" id="IPR003782">
    <property type="entry name" value="SCO1/SenC"/>
</dbReference>
<dbReference type="GO" id="GO:0046872">
    <property type="term" value="F:metal ion binding"/>
    <property type="evidence" value="ECO:0007669"/>
    <property type="project" value="UniProtKB-KW"/>
</dbReference>
<dbReference type="InterPro" id="IPR036249">
    <property type="entry name" value="Thioredoxin-like_sf"/>
</dbReference>
<feature type="disulfide bond" description="Redox-active" evidence="3">
    <location>
        <begin position="109"/>
        <end position="113"/>
    </location>
</feature>